<dbReference type="InterPro" id="IPR027417">
    <property type="entry name" value="P-loop_NTPase"/>
</dbReference>
<dbReference type="InterPro" id="IPR057574">
    <property type="entry name" value="nSTAND_NTPase5_dom"/>
</dbReference>
<dbReference type="SUPFAM" id="SSF52540">
    <property type="entry name" value="P-loop containing nucleoside triphosphate hydrolases"/>
    <property type="match status" value="1"/>
</dbReference>
<evidence type="ECO:0000259" key="1">
    <source>
        <dbReference type="Pfam" id="PF25199"/>
    </source>
</evidence>
<reference evidence="2" key="1">
    <citation type="submission" date="2020-05" db="EMBL/GenBank/DDBJ databases">
        <authorList>
            <person name="Chiriac C."/>
            <person name="Salcher M."/>
            <person name="Ghai R."/>
            <person name="Kavagutti S V."/>
        </authorList>
    </citation>
    <scope>NUCLEOTIDE SEQUENCE</scope>
</reference>
<accession>A0A6J6C7H0</accession>
<gene>
    <name evidence="2" type="ORF">UFOPK1493_00776</name>
</gene>
<name>A0A6J6C7H0_9ZZZZ</name>
<organism evidence="2">
    <name type="scientific">freshwater metagenome</name>
    <dbReference type="NCBI Taxonomy" id="449393"/>
    <lineage>
        <taxon>unclassified sequences</taxon>
        <taxon>metagenomes</taxon>
        <taxon>ecological metagenomes</taxon>
    </lineage>
</organism>
<feature type="domain" description="Novel STAND NTPase 5" evidence="1">
    <location>
        <begin position="227"/>
        <end position="366"/>
    </location>
</feature>
<evidence type="ECO:0000313" key="2">
    <source>
        <dbReference type="EMBL" id="CAB4547232.1"/>
    </source>
</evidence>
<sequence>MLSIFKELFADCEPASWHGLIPDLSWEAIWSFNIDDSIETAYQNNKSRRQVPRTLIWTDQTTPYGGDAEEFPLVHLHGYVGSLGRNPSPNLIFDQSEYMAALRTSTEHNWHTILRADYARRPFIVLGARLHDETDLIEVLHKGNRSHDFGFPSLIVLPGVDEFTRREYERFGLVVVNSPAGEFFDYLHRAVHATETQTTSSYTSIYLGRVLAPLIPNTPAGSPRGHDFYNGHEPIWADIVADLDGIPTWVNRLSEDIGAPNNRTTQATLYLIHGPAFTGKTTSLLRLAHELTTSGWRPYVLEGYERINPEEFLRFFADRPDAVLLIDNAASEVGEVAQLLKLARNSKVPLLIIGAERDAHVDHIRRALPSWSVIGLESTVFVTPTPQLWREIVEVRGRHARLGRLEGLDRRSQELHFVTNGRDLFSSLATLEDAHGFIDRGAAAYQSAEPKVKGIFTAVALVAKYGLSVPINIVSEVTGQDVNEIFAELDPGGPLSDWIVTDKNEVGAIRLRHHFLADLITSDRCSAFHMTPLSELGLRIAKSCAPFINPRAMRRRTHEFRIVREMMRVEAVRDLLGRDDVDDWYAELEEYYNKNARYWEQRALALTSDLGRAFSYAKKAVACHEDAFTLNTLGTVLMRRAGELSEQIQPTTRFHYWVEGLDALAKSARISEGEFEHPYMTFFTYTHRLMPILPSLDSASRARVQAAYAEWRQEAIRLGHFEFRHVRQAADVFPDAWRMSSDAP</sequence>
<dbReference type="Pfam" id="PF25199">
    <property type="entry name" value="nSTAND_NTPase5"/>
    <property type="match status" value="1"/>
</dbReference>
<protein>
    <submittedName>
        <fullName evidence="2">Unannotated protein</fullName>
    </submittedName>
</protein>
<dbReference type="Pfam" id="PF13289">
    <property type="entry name" value="SIR2_2"/>
    <property type="match status" value="1"/>
</dbReference>
<proteinExistence type="predicted"/>
<dbReference type="EMBL" id="CAEZSR010000017">
    <property type="protein sequence ID" value="CAB4547232.1"/>
    <property type="molecule type" value="Genomic_DNA"/>
</dbReference>
<dbReference type="AlphaFoldDB" id="A0A6J6C7H0"/>